<comment type="subcellular location">
    <subcellularLocation>
        <location evidence="1">Cell inner membrane</location>
        <topology evidence="1">Multi-pass membrane protein</topology>
    </subcellularLocation>
</comment>
<keyword evidence="1" id="KW-1133">Transmembrane helix</keyword>
<evidence type="ECO:0000256" key="1">
    <source>
        <dbReference type="HAMAP-Rule" id="MF_00719"/>
    </source>
</evidence>
<feature type="transmembrane region" description="Helical" evidence="1">
    <location>
        <begin position="193"/>
        <end position="226"/>
    </location>
</feature>
<comment type="catalytic activity">
    <reaction evidence="1">
        <text>alpha-ribazole + adenosylcob(III)inamide-GDP = adenosylcob(III)alamin + GMP + H(+)</text>
        <dbReference type="Rhea" id="RHEA:16049"/>
        <dbReference type="ChEBI" id="CHEBI:10329"/>
        <dbReference type="ChEBI" id="CHEBI:15378"/>
        <dbReference type="ChEBI" id="CHEBI:18408"/>
        <dbReference type="ChEBI" id="CHEBI:58115"/>
        <dbReference type="ChEBI" id="CHEBI:60487"/>
        <dbReference type="EC" id="2.7.8.26"/>
    </reaction>
</comment>
<dbReference type="UniPathway" id="UPA00148">
    <property type="reaction ID" value="UER00238"/>
</dbReference>
<feature type="transmembrane region" description="Helical" evidence="1">
    <location>
        <begin position="66"/>
        <end position="84"/>
    </location>
</feature>
<keyword evidence="3" id="KW-1185">Reference proteome</keyword>
<dbReference type="HOGENOM" id="CLU_965650_0_0_7"/>
<sequence>MQRLGPLYPAALALAQLSALPLAAELSPRREDLPRSAPWFPLVGALLGAGMSALALLLAALGLVPAVAAALAVALGLALTGGALERDAAALVVALGRGARDGGRAALDQSADARARAVAAAAVAATGAVAVRALLVIGIAPDRWLAALVLAAAAARAWPLVWAHLAPSLRFSDDSPNALAPALLPSADTPPGAVIASAVVLIAALWLAGLTGLWAAVLGAGVYALAARALSAALARAAAAAGSDRDAAASARRVPASAALLCELSVLLWLALAHPATASPWLTLAAPL</sequence>
<feature type="transmembrane region" description="Helical" evidence="1">
    <location>
        <begin position="117"/>
        <end position="137"/>
    </location>
</feature>
<dbReference type="InterPro" id="IPR003805">
    <property type="entry name" value="CobS"/>
</dbReference>
<feature type="transmembrane region" description="Helical" evidence="1">
    <location>
        <begin position="144"/>
        <end position="165"/>
    </location>
</feature>
<dbReference type="Proteomes" id="UP000001880">
    <property type="component" value="Chromosome"/>
</dbReference>
<comment type="pathway">
    <text evidence="1">Cofactor biosynthesis; adenosylcobalamin biosynthesis; adenosylcobalamin from cob(II)yrinate a,c-diamide: step 7/7.</text>
</comment>
<dbReference type="STRING" id="502025.Hoch_2728"/>
<dbReference type="GO" id="GO:0008818">
    <property type="term" value="F:cobalamin 5'-phosphate synthase activity"/>
    <property type="evidence" value="ECO:0007669"/>
    <property type="project" value="UniProtKB-UniRule"/>
</dbReference>
<reference evidence="2 3" key="1">
    <citation type="journal article" date="2010" name="Stand. Genomic Sci.">
        <title>Complete genome sequence of Haliangium ochraceum type strain (SMP-2).</title>
        <authorList>
            <consortium name="US DOE Joint Genome Institute (JGI-PGF)"/>
            <person name="Ivanova N."/>
            <person name="Daum C."/>
            <person name="Lang E."/>
            <person name="Abt B."/>
            <person name="Kopitz M."/>
            <person name="Saunders E."/>
            <person name="Lapidus A."/>
            <person name="Lucas S."/>
            <person name="Glavina Del Rio T."/>
            <person name="Nolan M."/>
            <person name="Tice H."/>
            <person name="Copeland A."/>
            <person name="Cheng J.F."/>
            <person name="Chen F."/>
            <person name="Bruce D."/>
            <person name="Goodwin L."/>
            <person name="Pitluck S."/>
            <person name="Mavromatis K."/>
            <person name="Pati A."/>
            <person name="Mikhailova N."/>
            <person name="Chen A."/>
            <person name="Palaniappan K."/>
            <person name="Land M."/>
            <person name="Hauser L."/>
            <person name="Chang Y.J."/>
            <person name="Jeffries C.D."/>
            <person name="Detter J.C."/>
            <person name="Brettin T."/>
            <person name="Rohde M."/>
            <person name="Goker M."/>
            <person name="Bristow J."/>
            <person name="Markowitz V."/>
            <person name="Eisen J.A."/>
            <person name="Hugenholtz P."/>
            <person name="Kyrpides N.C."/>
            <person name="Klenk H.P."/>
        </authorList>
    </citation>
    <scope>NUCLEOTIDE SEQUENCE [LARGE SCALE GENOMIC DNA]</scope>
    <source>
        <strain evidence="3">DSM 14365 / CIP 107738 / JCM 11303 / AJ 13395 / SMP-2</strain>
    </source>
</reference>
<keyword evidence="1" id="KW-0460">Magnesium</keyword>
<name>D0LN80_HALO1</name>
<organism evidence="2 3">
    <name type="scientific">Haliangium ochraceum (strain DSM 14365 / JCM 11303 / SMP-2)</name>
    <dbReference type="NCBI Taxonomy" id="502025"/>
    <lineage>
        <taxon>Bacteria</taxon>
        <taxon>Pseudomonadati</taxon>
        <taxon>Myxococcota</taxon>
        <taxon>Polyangia</taxon>
        <taxon>Haliangiales</taxon>
        <taxon>Kofleriaceae</taxon>
        <taxon>Haliangium</taxon>
    </lineage>
</organism>
<proteinExistence type="inferred from homology"/>
<keyword evidence="1" id="KW-0808">Transferase</keyword>
<feature type="transmembrane region" description="Helical" evidence="1">
    <location>
        <begin position="39"/>
        <end position="59"/>
    </location>
</feature>
<dbReference type="GO" id="GO:0005886">
    <property type="term" value="C:plasma membrane"/>
    <property type="evidence" value="ECO:0007669"/>
    <property type="project" value="UniProtKB-SubCell"/>
</dbReference>
<gene>
    <name evidence="1" type="primary">cobS</name>
    <name evidence="2" type="ordered locus">Hoch_2728</name>
</gene>
<dbReference type="HAMAP" id="MF_00719">
    <property type="entry name" value="CobS"/>
    <property type="match status" value="1"/>
</dbReference>
<comment type="cofactor">
    <cofactor evidence="1">
        <name>Mg(2+)</name>
        <dbReference type="ChEBI" id="CHEBI:18420"/>
    </cofactor>
</comment>
<dbReference type="GO" id="GO:0051073">
    <property type="term" value="F:adenosylcobinamide-GDP ribazoletransferase activity"/>
    <property type="evidence" value="ECO:0007669"/>
    <property type="project" value="UniProtKB-UniRule"/>
</dbReference>
<evidence type="ECO:0000313" key="2">
    <source>
        <dbReference type="EMBL" id="ACY15257.1"/>
    </source>
</evidence>
<keyword evidence="1" id="KW-0472">Membrane</keyword>
<dbReference type="AlphaFoldDB" id="D0LN80"/>
<keyword evidence="1" id="KW-0812">Transmembrane</keyword>
<dbReference type="EMBL" id="CP001804">
    <property type="protein sequence ID" value="ACY15257.1"/>
    <property type="molecule type" value="Genomic_DNA"/>
</dbReference>
<evidence type="ECO:0000313" key="3">
    <source>
        <dbReference type="Proteomes" id="UP000001880"/>
    </source>
</evidence>
<accession>D0LN80</accession>
<dbReference type="GO" id="GO:0009236">
    <property type="term" value="P:cobalamin biosynthetic process"/>
    <property type="evidence" value="ECO:0007669"/>
    <property type="project" value="UniProtKB-UniRule"/>
</dbReference>
<dbReference type="KEGG" id="hoh:Hoch_2728"/>
<protein>
    <recommendedName>
        <fullName evidence="1">Adenosylcobinamide-GDP ribazoletransferase</fullName>
        <ecNumber evidence="1">2.7.8.26</ecNumber>
    </recommendedName>
    <alternativeName>
        <fullName evidence="1">Cobalamin synthase</fullName>
    </alternativeName>
    <alternativeName>
        <fullName evidence="1">Cobalamin-5'-phosphate synthase</fullName>
    </alternativeName>
</protein>
<keyword evidence="1" id="KW-0169">Cobalamin biosynthesis</keyword>
<comment type="similarity">
    <text evidence="1">Belongs to the CobS family.</text>
</comment>
<dbReference type="EC" id="2.7.8.26" evidence="1"/>
<keyword evidence="1" id="KW-0997">Cell inner membrane</keyword>
<keyword evidence="1" id="KW-1003">Cell membrane</keyword>
<comment type="function">
    <text evidence="1">Joins adenosylcobinamide-GDP and alpha-ribazole to generate adenosylcobalamin (Ado-cobalamin). Also synthesizes adenosylcobalamin 5'-phosphate from adenosylcobinamide-GDP and alpha-ribazole 5'-phosphate.</text>
</comment>
<comment type="catalytic activity">
    <reaction evidence="1">
        <text>alpha-ribazole 5'-phosphate + adenosylcob(III)inamide-GDP = adenosylcob(III)alamin 5'-phosphate + GMP + H(+)</text>
        <dbReference type="Rhea" id="RHEA:23560"/>
        <dbReference type="ChEBI" id="CHEBI:15378"/>
        <dbReference type="ChEBI" id="CHEBI:57918"/>
        <dbReference type="ChEBI" id="CHEBI:58115"/>
        <dbReference type="ChEBI" id="CHEBI:60487"/>
        <dbReference type="ChEBI" id="CHEBI:60493"/>
        <dbReference type="EC" id="2.7.8.26"/>
    </reaction>
</comment>